<name>A0ABZ0NQU1_CERBT</name>
<feature type="region of interest" description="Disordered" evidence="1">
    <location>
        <begin position="154"/>
        <end position="276"/>
    </location>
</feature>
<evidence type="ECO:0000313" key="3">
    <source>
        <dbReference type="Proteomes" id="UP001302367"/>
    </source>
</evidence>
<proteinExistence type="predicted"/>
<dbReference type="GeneID" id="90644267"/>
<gene>
    <name evidence="2" type="ORF">RHO25_006521</name>
</gene>
<reference evidence="2 3" key="1">
    <citation type="submission" date="2023-09" db="EMBL/GenBank/DDBJ databases">
        <title>Complete-Gapless Cercospora beticola genome.</title>
        <authorList>
            <person name="Wyatt N.A."/>
            <person name="Spanner R.E."/>
            <person name="Bolton M.D."/>
        </authorList>
    </citation>
    <scope>NUCLEOTIDE SEQUENCE [LARGE SCALE GENOMIC DNA]</scope>
    <source>
        <strain evidence="2">Cb09-40</strain>
    </source>
</reference>
<evidence type="ECO:0000256" key="1">
    <source>
        <dbReference type="SAM" id="MobiDB-lite"/>
    </source>
</evidence>
<accession>A0ABZ0NQU1</accession>
<sequence>MSQNRIAEHWPRYHRAAQCQRCNEGSEETHHEWVNKSRYLSERRKKILPIRLYKQKGIGKDKIAILRDVHRTYSRQISRQTGSKLSTVAYLNLFLFYSLFLQHCLLENFLGASNIAESVALDVTFLLAFAMAVKASGLHFSDVDPYFNPNSAVVGSDGKDVAKDSDLDDQPLRRPNRSGVRKRAFADDEGEDDAAHPRKLQDKKSDDTGDNGEGADNGDDGGDDEPKQKTTNAKAPTKKATNSKSRKSSLLDGPESDPTRDKTQGVEGANGEGGTLKMNSEAQLQSRLSLIQFGPSMLLSVPMGQVTPYRKNQRQAQNALGGIFVGDCERIMFRTPAAKNEISMCNYGKSVFLVRALHAIGNYFSRGDRSVAAKKSLKYQKIKAEAVRGKVTAGETGPWIESAQRYFDGDRSHVPAYKSAKNDIWSQEDRQKLQDYAMMISKAFGVKRSKLVDSTIWMMAKNSLAVLLKERLTILRLICNEK</sequence>
<feature type="compositionally biased region" description="Basic residues" evidence="1">
    <location>
        <begin position="174"/>
        <end position="183"/>
    </location>
</feature>
<organism evidence="2 3">
    <name type="scientific">Cercospora beticola</name>
    <name type="common">Sugarbeet leaf spot fungus</name>
    <dbReference type="NCBI Taxonomy" id="122368"/>
    <lineage>
        <taxon>Eukaryota</taxon>
        <taxon>Fungi</taxon>
        <taxon>Dikarya</taxon>
        <taxon>Ascomycota</taxon>
        <taxon>Pezizomycotina</taxon>
        <taxon>Dothideomycetes</taxon>
        <taxon>Dothideomycetidae</taxon>
        <taxon>Mycosphaerellales</taxon>
        <taxon>Mycosphaerellaceae</taxon>
        <taxon>Cercospora</taxon>
    </lineage>
</organism>
<dbReference type="EMBL" id="CP134187">
    <property type="protein sequence ID" value="WPB01888.1"/>
    <property type="molecule type" value="Genomic_DNA"/>
</dbReference>
<keyword evidence="3" id="KW-1185">Reference proteome</keyword>
<feature type="compositionally biased region" description="Basic and acidic residues" evidence="1">
    <location>
        <begin position="193"/>
        <end position="207"/>
    </location>
</feature>
<protein>
    <submittedName>
        <fullName evidence="2">Uncharacterized protein</fullName>
    </submittedName>
</protein>
<evidence type="ECO:0000313" key="2">
    <source>
        <dbReference type="EMBL" id="WPB01888.1"/>
    </source>
</evidence>
<feature type="compositionally biased region" description="Low complexity" evidence="1">
    <location>
        <begin position="229"/>
        <end position="243"/>
    </location>
</feature>
<dbReference type="RefSeq" id="XP_065458870.1">
    <property type="nucleotide sequence ID" value="XM_065602798.1"/>
</dbReference>
<dbReference type="Proteomes" id="UP001302367">
    <property type="component" value="Chromosome 4"/>
</dbReference>